<accession>A0AAU6VZL9</accession>
<evidence type="ECO:0000313" key="1">
    <source>
        <dbReference type="EMBL" id="XAI69836.1"/>
    </source>
</evidence>
<sequence>MKIGLDWDGTVSADPKSFGLMAKVFLDAGHDISVVTWRSPPESASGWASNGRWEDMEEVFSDWGFRLPVVFCSGRAKRECFAADVWMDDNPAAVVFSLTVDPRFEEDANAYNRDILVCERTGYDPVYVEWEQVKGIHDVPPIPSEVA</sequence>
<evidence type="ECO:0008006" key="2">
    <source>
        <dbReference type="Google" id="ProtNLM"/>
    </source>
</evidence>
<reference evidence="1" key="1">
    <citation type="journal article" date="2024" name="J. Gen. Virol.">
        <title>Novel phages of Pseudomonas syringae unveil numerous potential auxiliary metabolic genes.</title>
        <authorList>
            <person name="Feltin C."/>
            <person name="Garneau J.R."/>
            <person name="Morris C.E."/>
            <person name="Berard A."/>
            <person name="Torres-Barcelo C."/>
        </authorList>
    </citation>
    <scope>NUCLEOTIDE SEQUENCE</scope>
</reference>
<organism evidence="1">
    <name type="scientific">Pseudomonas phage Lyrsu03</name>
    <dbReference type="NCBI Taxonomy" id="3138537"/>
    <lineage>
        <taxon>Viruses</taxon>
    </lineage>
</organism>
<name>A0AAU6VZL9_9VIRU</name>
<gene>
    <name evidence="1" type="ORF">Lyrsu03_00038</name>
</gene>
<protein>
    <recommendedName>
        <fullName evidence="2">Polynucleotide kinase</fullName>
    </recommendedName>
</protein>
<dbReference type="EMBL" id="PP179314">
    <property type="protein sequence ID" value="XAI69836.1"/>
    <property type="molecule type" value="Genomic_DNA"/>
</dbReference>
<proteinExistence type="predicted"/>